<organism evidence="7 8">
    <name type="scientific">Sandaracinus amylolyticus</name>
    <dbReference type="NCBI Taxonomy" id="927083"/>
    <lineage>
        <taxon>Bacteria</taxon>
        <taxon>Pseudomonadati</taxon>
        <taxon>Myxococcota</taxon>
        <taxon>Polyangia</taxon>
        <taxon>Polyangiales</taxon>
        <taxon>Sandaracinaceae</taxon>
        <taxon>Sandaracinus</taxon>
    </lineage>
</organism>
<feature type="transmembrane region" description="Helical" evidence="5">
    <location>
        <begin position="336"/>
        <end position="359"/>
    </location>
</feature>
<dbReference type="PANTHER" id="PTHR43021:SF2">
    <property type="entry name" value="CATION_H+ EXCHANGER DOMAIN-CONTAINING PROTEIN"/>
    <property type="match status" value="1"/>
</dbReference>
<feature type="transmembrane region" description="Helical" evidence="5">
    <location>
        <begin position="312"/>
        <end position="330"/>
    </location>
</feature>
<dbReference type="Proteomes" id="UP000034883">
    <property type="component" value="Chromosome"/>
</dbReference>
<feature type="transmembrane region" description="Helical" evidence="5">
    <location>
        <begin position="192"/>
        <end position="218"/>
    </location>
</feature>
<reference evidence="7 8" key="1">
    <citation type="submission" date="2015-03" db="EMBL/GenBank/DDBJ databases">
        <title>Genome assembly of Sandaracinus amylolyticus DSM 53668.</title>
        <authorList>
            <person name="Sharma G."/>
            <person name="Subramanian S."/>
        </authorList>
    </citation>
    <scope>NUCLEOTIDE SEQUENCE [LARGE SCALE GENOMIC DNA]</scope>
    <source>
        <strain evidence="7 8">DSM 53668</strain>
    </source>
</reference>
<sequence length="440" mass="45518">MRTFVHALLAVAVCGLMEAARRTAAPGDPRASGSAILLGVGFVLIVSWALSRIVEQLRLPKLTGYMAAGITAGPFVLGYLDHEVVRGLSQVNGVAVALIALTAGSEINVRAMRSLMRSIGWISFVAVIGTAVVLSLVAYAISPELPFFEGVPEHERMALAAVIGIVVASGSPAVVVAIRAETRADGPTARTVLGVVVIADLIVILLFAIASSVARAIALGDADQDTTLRALAWELFGSMTIGLVTGVLLAVGMRLLKRSGGAGMFAMTTCLVAAEVGRRIHLDPLLLMLTAGMFVENVAGEGEELRHTYEDASLPVFVLFFTVVGASIRLDVLPVVVVPAAILVGVRAAGLLGGTRIAARLADAPTAVEKWAGFGLLPQAGLANALAILVARTFPGYGDGMSALLLGIVALNAVLTPALFRLALVRSGEAFPDEPEPALA</sequence>
<dbReference type="EMBL" id="CP011125">
    <property type="protein sequence ID" value="AKF03016.1"/>
    <property type="molecule type" value="Genomic_DNA"/>
</dbReference>
<evidence type="ECO:0000256" key="4">
    <source>
        <dbReference type="ARBA" id="ARBA00023136"/>
    </source>
</evidence>
<feature type="transmembrane region" description="Helical" evidence="5">
    <location>
        <begin position="121"/>
        <end position="142"/>
    </location>
</feature>
<feature type="transmembrane region" description="Helical" evidence="5">
    <location>
        <begin position="403"/>
        <end position="424"/>
    </location>
</feature>
<feature type="domain" description="Cation/H+ exchanger transmembrane" evidence="6">
    <location>
        <begin position="48"/>
        <end position="420"/>
    </location>
</feature>
<dbReference type="GO" id="GO:1902600">
    <property type="term" value="P:proton transmembrane transport"/>
    <property type="evidence" value="ECO:0007669"/>
    <property type="project" value="InterPro"/>
</dbReference>
<comment type="subcellular location">
    <subcellularLocation>
        <location evidence="1">Membrane</location>
        <topology evidence="1">Multi-pass membrane protein</topology>
    </subcellularLocation>
</comment>
<dbReference type="KEGG" id="samy:DB32_000165"/>
<feature type="transmembrane region" description="Helical" evidence="5">
    <location>
        <begin position="371"/>
        <end position="391"/>
    </location>
</feature>
<feature type="transmembrane region" description="Helical" evidence="5">
    <location>
        <begin position="230"/>
        <end position="251"/>
    </location>
</feature>
<feature type="transmembrane region" description="Helical" evidence="5">
    <location>
        <begin position="34"/>
        <end position="50"/>
    </location>
</feature>
<keyword evidence="2 5" id="KW-0812">Transmembrane</keyword>
<evidence type="ECO:0000256" key="1">
    <source>
        <dbReference type="ARBA" id="ARBA00004141"/>
    </source>
</evidence>
<evidence type="ECO:0000313" key="8">
    <source>
        <dbReference type="Proteomes" id="UP000034883"/>
    </source>
</evidence>
<dbReference type="STRING" id="927083.DB32_000165"/>
<name>A0A0F6YF03_9BACT</name>
<gene>
    <name evidence="7" type="ORF">DB32_000165</name>
</gene>
<protein>
    <submittedName>
        <fullName evidence="7">Trk system potassium uptake protein TrkA</fullName>
    </submittedName>
</protein>
<feature type="transmembrane region" description="Helical" evidence="5">
    <location>
        <begin position="157"/>
        <end position="180"/>
    </location>
</feature>
<evidence type="ECO:0000259" key="6">
    <source>
        <dbReference type="Pfam" id="PF00999"/>
    </source>
</evidence>
<dbReference type="Gene3D" id="1.20.1530.20">
    <property type="match status" value="1"/>
</dbReference>
<keyword evidence="3 5" id="KW-1133">Transmembrane helix</keyword>
<keyword evidence="4 5" id="KW-0472">Membrane</keyword>
<dbReference type="GO" id="GO:0016020">
    <property type="term" value="C:membrane"/>
    <property type="evidence" value="ECO:0007669"/>
    <property type="project" value="UniProtKB-SubCell"/>
</dbReference>
<evidence type="ECO:0000256" key="2">
    <source>
        <dbReference type="ARBA" id="ARBA00022692"/>
    </source>
</evidence>
<proteinExistence type="predicted"/>
<dbReference type="OrthoDB" id="9783404at2"/>
<dbReference type="InterPro" id="IPR006153">
    <property type="entry name" value="Cation/H_exchanger_TM"/>
</dbReference>
<evidence type="ECO:0000313" key="7">
    <source>
        <dbReference type="EMBL" id="AKF03016.1"/>
    </source>
</evidence>
<dbReference type="AlphaFoldDB" id="A0A0F6YF03"/>
<dbReference type="RefSeq" id="WP_053230497.1">
    <property type="nucleotide sequence ID" value="NZ_CP011125.1"/>
</dbReference>
<feature type="transmembrane region" description="Helical" evidence="5">
    <location>
        <begin position="62"/>
        <end position="80"/>
    </location>
</feature>
<dbReference type="GO" id="GO:0015297">
    <property type="term" value="F:antiporter activity"/>
    <property type="evidence" value="ECO:0007669"/>
    <property type="project" value="InterPro"/>
</dbReference>
<keyword evidence="8" id="KW-1185">Reference proteome</keyword>
<dbReference type="PANTHER" id="PTHR43021">
    <property type="entry name" value="NA(+)/H(+) ANTIPORTER-RELATED"/>
    <property type="match status" value="1"/>
</dbReference>
<dbReference type="Pfam" id="PF00999">
    <property type="entry name" value="Na_H_Exchanger"/>
    <property type="match status" value="1"/>
</dbReference>
<evidence type="ECO:0000256" key="5">
    <source>
        <dbReference type="SAM" id="Phobius"/>
    </source>
</evidence>
<evidence type="ECO:0000256" key="3">
    <source>
        <dbReference type="ARBA" id="ARBA00022989"/>
    </source>
</evidence>
<accession>A0A0F6YF03</accession>
<dbReference type="InterPro" id="IPR038770">
    <property type="entry name" value="Na+/solute_symporter_sf"/>
</dbReference>